<dbReference type="Pfam" id="PF00440">
    <property type="entry name" value="TetR_N"/>
    <property type="match status" value="1"/>
</dbReference>
<feature type="DNA-binding region" description="H-T-H motif" evidence="4">
    <location>
        <begin position="33"/>
        <end position="52"/>
    </location>
</feature>
<dbReference type="Pfam" id="PF17935">
    <property type="entry name" value="TetR_C_27"/>
    <property type="match status" value="1"/>
</dbReference>
<dbReference type="InterPro" id="IPR050109">
    <property type="entry name" value="HTH-type_TetR-like_transc_reg"/>
</dbReference>
<dbReference type="SUPFAM" id="SSF46689">
    <property type="entry name" value="Homeodomain-like"/>
    <property type="match status" value="1"/>
</dbReference>
<evidence type="ECO:0000256" key="4">
    <source>
        <dbReference type="PROSITE-ProRule" id="PRU00335"/>
    </source>
</evidence>
<organism evidence="6 7">
    <name type="scientific">Xanthobacter dioxanivorans</name>
    <dbReference type="NCBI Taxonomy" id="2528964"/>
    <lineage>
        <taxon>Bacteria</taxon>
        <taxon>Pseudomonadati</taxon>
        <taxon>Pseudomonadota</taxon>
        <taxon>Alphaproteobacteria</taxon>
        <taxon>Hyphomicrobiales</taxon>
        <taxon>Xanthobacteraceae</taxon>
        <taxon>Xanthobacter</taxon>
    </lineage>
</organism>
<dbReference type="AlphaFoldDB" id="A0A974PS50"/>
<keyword evidence="3" id="KW-0804">Transcription</keyword>
<dbReference type="InterPro" id="IPR009057">
    <property type="entry name" value="Homeodomain-like_sf"/>
</dbReference>
<accession>A0A974PS50</accession>
<evidence type="ECO:0000313" key="6">
    <source>
        <dbReference type="EMBL" id="QRG08747.1"/>
    </source>
</evidence>
<reference evidence="6 7" key="1">
    <citation type="submission" date="2020-10" db="EMBL/GenBank/DDBJ databases">
        <title>Degradation of 1,4-Dioxane by Xanthobacter sp. YN2, via a Novel Group-2 Soluble Di-Iron Monooxygenase.</title>
        <authorList>
            <person name="Ma F."/>
            <person name="Wang Y."/>
            <person name="Yang J."/>
            <person name="Guo H."/>
            <person name="Su D."/>
            <person name="Yu L."/>
        </authorList>
    </citation>
    <scope>NUCLEOTIDE SEQUENCE [LARGE SCALE GENOMIC DNA]</scope>
    <source>
        <strain evidence="6 7">YN2</strain>
    </source>
</reference>
<dbReference type="InterPro" id="IPR036271">
    <property type="entry name" value="Tet_transcr_reg_TetR-rel_C_sf"/>
</dbReference>
<evidence type="ECO:0000259" key="5">
    <source>
        <dbReference type="PROSITE" id="PS50977"/>
    </source>
</evidence>
<keyword evidence="2 4" id="KW-0238">DNA-binding</keyword>
<dbReference type="PANTHER" id="PTHR30055:SF151">
    <property type="entry name" value="TRANSCRIPTIONAL REGULATORY PROTEIN"/>
    <property type="match status" value="1"/>
</dbReference>
<proteinExistence type="predicted"/>
<name>A0A974PS50_9HYPH</name>
<gene>
    <name evidence="6" type="ORF">EZH22_10940</name>
</gene>
<feature type="domain" description="HTH tetR-type" evidence="5">
    <location>
        <begin position="10"/>
        <end position="70"/>
    </location>
</feature>
<dbReference type="PROSITE" id="PS50977">
    <property type="entry name" value="HTH_TETR_2"/>
    <property type="match status" value="1"/>
</dbReference>
<dbReference type="GO" id="GO:0003700">
    <property type="term" value="F:DNA-binding transcription factor activity"/>
    <property type="evidence" value="ECO:0007669"/>
    <property type="project" value="TreeGrafter"/>
</dbReference>
<evidence type="ECO:0000313" key="7">
    <source>
        <dbReference type="Proteomes" id="UP000596427"/>
    </source>
</evidence>
<keyword evidence="7" id="KW-1185">Reference proteome</keyword>
<dbReference type="InterPro" id="IPR041478">
    <property type="entry name" value="TetR_C_27"/>
</dbReference>
<dbReference type="RefSeq" id="WP_203195660.1">
    <property type="nucleotide sequence ID" value="NZ_CP063362.1"/>
</dbReference>
<dbReference type="KEGG" id="xdi:EZH22_10940"/>
<evidence type="ECO:0000256" key="1">
    <source>
        <dbReference type="ARBA" id="ARBA00023015"/>
    </source>
</evidence>
<evidence type="ECO:0000256" key="3">
    <source>
        <dbReference type="ARBA" id="ARBA00023163"/>
    </source>
</evidence>
<dbReference type="InterPro" id="IPR001647">
    <property type="entry name" value="HTH_TetR"/>
</dbReference>
<dbReference type="Proteomes" id="UP000596427">
    <property type="component" value="Chromosome"/>
</dbReference>
<protein>
    <submittedName>
        <fullName evidence="6">TetR family transcriptional regulator</fullName>
    </submittedName>
</protein>
<dbReference type="EMBL" id="CP063362">
    <property type="protein sequence ID" value="QRG08747.1"/>
    <property type="molecule type" value="Genomic_DNA"/>
</dbReference>
<dbReference type="SUPFAM" id="SSF48498">
    <property type="entry name" value="Tetracyclin repressor-like, C-terminal domain"/>
    <property type="match status" value="1"/>
</dbReference>
<dbReference type="PANTHER" id="PTHR30055">
    <property type="entry name" value="HTH-TYPE TRANSCRIPTIONAL REGULATOR RUTR"/>
    <property type="match status" value="1"/>
</dbReference>
<dbReference type="Gene3D" id="1.10.357.10">
    <property type="entry name" value="Tetracycline Repressor, domain 2"/>
    <property type="match status" value="1"/>
</dbReference>
<dbReference type="PRINTS" id="PR00455">
    <property type="entry name" value="HTHTETR"/>
</dbReference>
<dbReference type="Gene3D" id="1.10.10.60">
    <property type="entry name" value="Homeodomain-like"/>
    <property type="match status" value="1"/>
</dbReference>
<evidence type="ECO:0000256" key="2">
    <source>
        <dbReference type="ARBA" id="ARBA00023125"/>
    </source>
</evidence>
<keyword evidence="1" id="KW-0805">Transcription regulation</keyword>
<dbReference type="GO" id="GO:0000976">
    <property type="term" value="F:transcription cis-regulatory region binding"/>
    <property type="evidence" value="ECO:0007669"/>
    <property type="project" value="TreeGrafter"/>
</dbReference>
<sequence length="204" mass="22537">MNIRVKETADETRERIARTAEELFRRMGFAKTAVADIAAELGMSPANVYRFFPSKTAIVDNICTRCLLESEAVVAKVIAADGTPQQRIMAAYLAILRYHKENFLAERRVHDMVLVAIENNWAAIEAHKARIGAMIATVLAEGIEAGVFVPHDPRAASQIILGACVRFCHPVMVAQNIDEDLEAGLEASLTFILRSIEVERTPFA</sequence>